<evidence type="ECO:0000256" key="1">
    <source>
        <dbReference type="ARBA" id="ARBA00007447"/>
    </source>
</evidence>
<dbReference type="Pfam" id="PF00026">
    <property type="entry name" value="Asp"/>
    <property type="match status" value="4"/>
</dbReference>
<dbReference type="PANTHER" id="PTHR47966">
    <property type="entry name" value="BETA-SITE APP-CLEAVING ENZYME, ISOFORM A-RELATED"/>
    <property type="match status" value="1"/>
</dbReference>
<dbReference type="PRINTS" id="PR00792">
    <property type="entry name" value="PEPSIN"/>
</dbReference>
<evidence type="ECO:0000256" key="5">
    <source>
        <dbReference type="PIRSR" id="PIRSR601461-1"/>
    </source>
</evidence>
<feature type="signal peptide" evidence="8">
    <location>
        <begin position="1"/>
        <end position="17"/>
    </location>
</feature>
<keyword evidence="3 7" id="KW-0064">Aspartyl protease</keyword>
<sequence>MLTVTVVLSLLVALSECKVIRVPLESTSFVAAASVNGSELLSNFQNEYYIGTVKIGTPQQNLVVAFDTMSSNFWVPSVICLTCVTGLRYNSAASSSYVQNGTSFTTNYGTTVLQGIYDNDNVTVGGIEIQKATFAEGRLVTGTAPQFMEFGGIFGLGFPGAAYNNVTPPVFQMIEKGLISEPVFSIYFGRNTSQSPGGTGNESLSTFQGLQYFGNISIGTPPQNFLMVFDTNCSMLWVPSVSCSSCQSIHFYNRLISEYFFSIWMSKSEGEIIFGGSDPSKYKGNISYIPLSQPGTWLFSVDSGTFGSTLFCSGGCQAIISTATSFILGPISDVTNILKSLLNTLGGLQLDCKSVPTLPDLTFVIGGKKYVVHSSDYIMYQIINGLEICEVAITSTTENYWVLGDVFLTKYYAEFDGENNKIGLAESNSGNQIFYINIFIIFVISKPKLRTIRLSASQSGNESLTNYENLQYFGTISIGTPPQNFTVLFDTGSSNLWIPSVNCINCNALTAYDSSNSSTYVPNGNVFSIAYGKGQVAGIFDMDYVSVSGILIRNQTFAEATYEPGNVFQNFNFDGIFGLGFRNIAVVFSVWLSRDSNNKPGGEIIFGGIDPTKYTGRLSYVPITQAGYWQFKMDGGFLVNSTTFCKGGCQAIADTGTSLIVGPPSDINAIYAALNADPSNGIVSCSNVSTFPNITFTIGGRDYILEPNDYVLTEYYQGIQYCELGLDVNTNPPPLYRLSWGNIFPWITTQIKYLSSWLTCSNKH</sequence>
<dbReference type="Gene3D" id="2.40.70.10">
    <property type="entry name" value="Acid Proteases"/>
    <property type="match status" value="5"/>
</dbReference>
<dbReference type="InterPro" id="IPR001461">
    <property type="entry name" value="Aspartic_peptidase_A1"/>
</dbReference>
<evidence type="ECO:0000259" key="9">
    <source>
        <dbReference type="PROSITE" id="PS51767"/>
    </source>
</evidence>
<dbReference type="EnsemblMetazoa" id="MESCA005816-RA">
    <property type="protein sequence ID" value="MESCA005816-PA"/>
    <property type="gene ID" value="MESCA005816"/>
</dbReference>
<feature type="active site" evidence="5">
    <location>
        <position position="490"/>
    </location>
</feature>
<evidence type="ECO:0000256" key="7">
    <source>
        <dbReference type="RuleBase" id="RU000454"/>
    </source>
</evidence>
<reference evidence="10" key="2">
    <citation type="submission" date="2015-06" db="UniProtKB">
        <authorList>
            <consortium name="EnsemblMetazoa"/>
        </authorList>
    </citation>
    <scope>IDENTIFICATION</scope>
</reference>
<keyword evidence="8" id="KW-0732">Signal</keyword>
<organism evidence="10 11">
    <name type="scientific">Megaselia scalaris</name>
    <name type="common">Humpbacked fly</name>
    <name type="synonym">Phora scalaris</name>
    <dbReference type="NCBI Taxonomy" id="36166"/>
    <lineage>
        <taxon>Eukaryota</taxon>
        <taxon>Metazoa</taxon>
        <taxon>Ecdysozoa</taxon>
        <taxon>Arthropoda</taxon>
        <taxon>Hexapoda</taxon>
        <taxon>Insecta</taxon>
        <taxon>Pterygota</taxon>
        <taxon>Neoptera</taxon>
        <taxon>Endopterygota</taxon>
        <taxon>Diptera</taxon>
        <taxon>Brachycera</taxon>
        <taxon>Muscomorpha</taxon>
        <taxon>Platypezoidea</taxon>
        <taxon>Phoridae</taxon>
        <taxon>Megaseliini</taxon>
        <taxon>Megaselia</taxon>
    </lineage>
</organism>
<feature type="disulfide bond" evidence="6">
    <location>
        <begin position="645"/>
        <end position="649"/>
    </location>
</feature>
<dbReference type="STRING" id="36166.T1GQB2"/>
<evidence type="ECO:0000256" key="6">
    <source>
        <dbReference type="PIRSR" id="PIRSR601461-2"/>
    </source>
</evidence>
<dbReference type="FunFam" id="2.40.70.10:FF:000008">
    <property type="entry name" value="Cathepsin D"/>
    <property type="match status" value="1"/>
</dbReference>
<dbReference type="PANTHER" id="PTHR47966:SF51">
    <property type="entry name" value="BETA-SITE APP-CLEAVING ENZYME, ISOFORM A-RELATED"/>
    <property type="match status" value="1"/>
</dbReference>
<keyword evidence="2 7" id="KW-0645">Protease</keyword>
<feature type="active site" evidence="5">
    <location>
        <position position="654"/>
    </location>
</feature>
<evidence type="ECO:0000256" key="2">
    <source>
        <dbReference type="ARBA" id="ARBA00022670"/>
    </source>
</evidence>
<keyword evidence="11" id="KW-1185">Reference proteome</keyword>
<evidence type="ECO:0000313" key="10">
    <source>
        <dbReference type="EnsemblMetazoa" id="MESCA005816-PA"/>
    </source>
</evidence>
<dbReference type="GO" id="GO:0006508">
    <property type="term" value="P:proteolysis"/>
    <property type="evidence" value="ECO:0007669"/>
    <property type="project" value="UniProtKB-KW"/>
</dbReference>
<accession>T1GQB2</accession>
<dbReference type="OMA" id="FTWGGLD"/>
<feature type="chain" id="PRO_5004577553" description="Peptidase A1 domain-containing protein" evidence="8">
    <location>
        <begin position="18"/>
        <end position="764"/>
    </location>
</feature>
<dbReference type="FunFam" id="2.40.70.10:FF:000115">
    <property type="entry name" value="Lysosomal aspartic protease"/>
    <property type="match status" value="1"/>
</dbReference>
<dbReference type="InterPro" id="IPR021109">
    <property type="entry name" value="Peptidase_aspartic_dom_sf"/>
</dbReference>
<evidence type="ECO:0000313" key="11">
    <source>
        <dbReference type="Proteomes" id="UP000015102"/>
    </source>
</evidence>
<proteinExistence type="inferred from homology"/>
<dbReference type="InterPro" id="IPR033121">
    <property type="entry name" value="PEPTIDASE_A1"/>
</dbReference>
<dbReference type="PROSITE" id="PS51767">
    <property type="entry name" value="PEPTIDASE_A1"/>
    <property type="match status" value="2"/>
</dbReference>
<evidence type="ECO:0000256" key="8">
    <source>
        <dbReference type="SAM" id="SignalP"/>
    </source>
</evidence>
<dbReference type="InterPro" id="IPR001969">
    <property type="entry name" value="Aspartic_peptidase_AS"/>
</dbReference>
<keyword evidence="6" id="KW-1015">Disulfide bond</keyword>
<name>T1GQB2_MEGSC</name>
<dbReference type="AlphaFoldDB" id="T1GQB2"/>
<comment type="similarity">
    <text evidence="1 7">Belongs to the peptidase A1 family.</text>
</comment>
<dbReference type="GO" id="GO:0004190">
    <property type="term" value="F:aspartic-type endopeptidase activity"/>
    <property type="evidence" value="ECO:0007669"/>
    <property type="project" value="UniProtKB-KW"/>
</dbReference>
<reference evidence="11" key="1">
    <citation type="submission" date="2013-02" db="EMBL/GenBank/DDBJ databases">
        <authorList>
            <person name="Hughes D."/>
        </authorList>
    </citation>
    <scope>NUCLEOTIDE SEQUENCE</scope>
    <source>
        <strain>Durham</strain>
        <strain evidence="11">NC isolate 2 -- Noor lab</strain>
    </source>
</reference>
<dbReference type="Proteomes" id="UP000015102">
    <property type="component" value="Unassembled WGS sequence"/>
</dbReference>
<evidence type="ECO:0000256" key="3">
    <source>
        <dbReference type="ARBA" id="ARBA00022750"/>
    </source>
</evidence>
<keyword evidence="4 7" id="KW-0378">Hydrolase</keyword>
<evidence type="ECO:0000256" key="4">
    <source>
        <dbReference type="ARBA" id="ARBA00022801"/>
    </source>
</evidence>
<dbReference type="EMBL" id="CAQQ02049320">
    <property type="status" value="NOT_ANNOTATED_CDS"/>
    <property type="molecule type" value="Genomic_DNA"/>
</dbReference>
<dbReference type="HOGENOM" id="CLU_025820_0_0_1"/>
<dbReference type="PROSITE" id="PS00141">
    <property type="entry name" value="ASP_PROTEASE"/>
    <property type="match status" value="2"/>
</dbReference>
<feature type="domain" description="Peptidase A1" evidence="9">
    <location>
        <begin position="472"/>
        <end position="754"/>
    </location>
</feature>
<protein>
    <recommendedName>
        <fullName evidence="9">Peptidase A1 domain-containing protein</fullName>
    </recommendedName>
</protein>
<dbReference type="SUPFAM" id="SSF50630">
    <property type="entry name" value="Acid proteases"/>
    <property type="match status" value="3"/>
</dbReference>
<feature type="domain" description="Peptidase A1" evidence="9">
    <location>
        <begin position="49"/>
        <end position="425"/>
    </location>
</feature>